<dbReference type="RefSeq" id="WP_265420204.1">
    <property type="nucleotide sequence ID" value="NZ_CP093443.1"/>
</dbReference>
<protein>
    <submittedName>
        <fullName evidence="3">Uncharacterized protein</fullName>
    </submittedName>
</protein>
<proteinExistence type="predicted"/>
<dbReference type="InterPro" id="IPR058323">
    <property type="entry name" value="DUF8010"/>
</dbReference>
<evidence type="ECO:0000259" key="2">
    <source>
        <dbReference type="Pfam" id="PF26572"/>
    </source>
</evidence>
<evidence type="ECO:0000313" key="3">
    <source>
        <dbReference type="EMBL" id="UVI37668.1"/>
    </source>
</evidence>
<reference evidence="3" key="1">
    <citation type="submission" date="2022-03" db="EMBL/GenBank/DDBJ databases">
        <title>Brevibacterium spongiae sp. nov., isolated from marine sponge.</title>
        <authorList>
            <person name="Li Z."/>
            <person name="Zhang M."/>
        </authorList>
    </citation>
    <scope>NUCLEOTIDE SEQUENCE</scope>
    <source>
        <strain evidence="3">WHS-Z9</strain>
    </source>
</reference>
<evidence type="ECO:0000313" key="4">
    <source>
        <dbReference type="Proteomes" id="UP001064879"/>
    </source>
</evidence>
<feature type="domain" description="DUF8185" evidence="2">
    <location>
        <begin position="113"/>
        <end position="219"/>
    </location>
</feature>
<organism evidence="3 4">
    <name type="scientific">Brevibacterium spongiae</name>
    <dbReference type="NCBI Taxonomy" id="2909672"/>
    <lineage>
        <taxon>Bacteria</taxon>
        <taxon>Bacillati</taxon>
        <taxon>Actinomycetota</taxon>
        <taxon>Actinomycetes</taxon>
        <taxon>Micrococcales</taxon>
        <taxon>Brevibacteriaceae</taxon>
        <taxon>Brevibacterium</taxon>
    </lineage>
</organism>
<accession>A0ABY5SWZ3</accession>
<dbReference type="EMBL" id="CP093443">
    <property type="protein sequence ID" value="UVI37668.1"/>
    <property type="molecule type" value="Genomic_DNA"/>
</dbReference>
<name>A0ABY5SWZ3_9MICO</name>
<evidence type="ECO:0000259" key="1">
    <source>
        <dbReference type="Pfam" id="PF26035"/>
    </source>
</evidence>
<dbReference type="Pfam" id="PF26572">
    <property type="entry name" value="DUF8185"/>
    <property type="match status" value="1"/>
</dbReference>
<feature type="domain" description="DUF8010" evidence="1">
    <location>
        <begin position="2"/>
        <end position="104"/>
    </location>
</feature>
<keyword evidence="4" id="KW-1185">Reference proteome</keyword>
<sequence length="222" mass="23355">MTALQIADPLAMRDLASFTSLAHRADSDGAMRLQVVSDVLAATVAPLFPHGLGDSTPLVLAMRTLRLHNSELDGLDEAVPLSNLLDRFAREENGTSLPVPPNSVLVSWTGIAPPRRSWEPADTISVGSLHEAAAQGVEEISTGAPTGSGAHAVKALRSRVWSREMTGDEGTAVPSGLAFAATALRFVPAAGRDDEQKLTVMESGGWLRLVAPGGHLLTRIRG</sequence>
<dbReference type="Proteomes" id="UP001064879">
    <property type="component" value="Chromosome"/>
</dbReference>
<dbReference type="InterPro" id="IPR058498">
    <property type="entry name" value="DUF8185"/>
</dbReference>
<dbReference type="Pfam" id="PF26035">
    <property type="entry name" value="DUF8010"/>
    <property type="match status" value="1"/>
</dbReference>
<gene>
    <name evidence="3" type="ORF">L1F31_08460</name>
</gene>